<protein>
    <submittedName>
        <fullName evidence="2">Uncharacterized protein</fullName>
    </submittedName>
</protein>
<dbReference type="EMBL" id="JAPFFF010000004">
    <property type="protein sequence ID" value="KAK8890919.1"/>
    <property type="molecule type" value="Genomic_DNA"/>
</dbReference>
<feature type="transmembrane region" description="Helical" evidence="1">
    <location>
        <begin position="21"/>
        <end position="45"/>
    </location>
</feature>
<evidence type="ECO:0000256" key="1">
    <source>
        <dbReference type="SAM" id="Phobius"/>
    </source>
</evidence>
<keyword evidence="1" id="KW-0472">Membrane</keyword>
<feature type="transmembrane region" description="Helical" evidence="1">
    <location>
        <begin position="156"/>
        <end position="176"/>
    </location>
</feature>
<keyword evidence="1" id="KW-0812">Transmembrane</keyword>
<organism evidence="2 3">
    <name type="scientific">Tritrichomonas musculus</name>
    <dbReference type="NCBI Taxonomy" id="1915356"/>
    <lineage>
        <taxon>Eukaryota</taxon>
        <taxon>Metamonada</taxon>
        <taxon>Parabasalia</taxon>
        <taxon>Tritrichomonadida</taxon>
        <taxon>Tritrichomonadidae</taxon>
        <taxon>Tritrichomonas</taxon>
    </lineage>
</organism>
<proteinExistence type="predicted"/>
<sequence length="253" mass="29890">MKKKNNKDYHRQSHSKLSSAINFITILITPLLLITTLMSIFITYQSDVEQWILKISLYGSIFYDFIIIIKHLQASQYNKIRTLYYDLFFHHLINDACIIITKSYSCIFLISKIPNYAYRIAIILDHYVSKKSSISGLSDIFLDFSRPILKSVNLQLFRATTEILILPYLLGITILSLCFEKLIAFLVDFFFFILLAYRIDPFHRTIFQSFNNMFEKEAYSRTENLKNLLYSNSYICEKIEFVGKLIYPIPFMY</sequence>
<feature type="transmembrane region" description="Helical" evidence="1">
    <location>
        <begin position="51"/>
        <end position="69"/>
    </location>
</feature>
<keyword evidence="3" id="KW-1185">Reference proteome</keyword>
<gene>
    <name evidence="2" type="ORF">M9Y10_028119</name>
</gene>
<dbReference type="Proteomes" id="UP001470230">
    <property type="component" value="Unassembled WGS sequence"/>
</dbReference>
<keyword evidence="1" id="KW-1133">Transmembrane helix</keyword>
<reference evidence="2 3" key="1">
    <citation type="submission" date="2024-04" db="EMBL/GenBank/DDBJ databases">
        <title>Tritrichomonas musculus Genome.</title>
        <authorList>
            <person name="Alves-Ferreira E."/>
            <person name="Grigg M."/>
            <person name="Lorenzi H."/>
            <person name="Galac M."/>
        </authorList>
    </citation>
    <scope>NUCLEOTIDE SEQUENCE [LARGE SCALE GENOMIC DNA]</scope>
    <source>
        <strain evidence="2 3">EAF2021</strain>
    </source>
</reference>
<name>A0ABR2KIF3_9EUKA</name>
<evidence type="ECO:0000313" key="3">
    <source>
        <dbReference type="Proteomes" id="UP001470230"/>
    </source>
</evidence>
<accession>A0ABR2KIF3</accession>
<evidence type="ECO:0000313" key="2">
    <source>
        <dbReference type="EMBL" id="KAK8890919.1"/>
    </source>
</evidence>
<comment type="caution">
    <text evidence="2">The sequence shown here is derived from an EMBL/GenBank/DDBJ whole genome shotgun (WGS) entry which is preliminary data.</text>
</comment>